<evidence type="ECO:0000313" key="2">
    <source>
        <dbReference type="Proteomes" id="UP001170364"/>
    </source>
</evidence>
<dbReference type="RefSeq" id="WP_301371329.1">
    <property type="nucleotide sequence ID" value="NZ_JAQJJF010000020.1"/>
</dbReference>
<evidence type="ECO:0000313" key="1">
    <source>
        <dbReference type="EMBL" id="MDN5124504.1"/>
    </source>
</evidence>
<dbReference type="Proteomes" id="UP001170364">
    <property type="component" value="Unassembled WGS sequence"/>
</dbReference>
<accession>A0AAW7QF43</accession>
<dbReference type="AlphaFoldDB" id="A0AAW7QF43"/>
<reference evidence="1" key="1">
    <citation type="journal article" date="2023" name="Microorganisms">
        <title>Genomic Characterization of Arcobacter butzleri Strains Isolated from Various Sources in Lithuania.</title>
        <authorList>
            <person name="Uljanovas D."/>
            <person name="Golz G."/>
            <person name="Fleischmann S."/>
            <person name="Kudirkiene E."/>
            <person name="Kasetiene N."/>
            <person name="Grineviciene A."/>
            <person name="Tamuleviciene E."/>
            <person name="Aksomaitiene J."/>
            <person name="Alter T."/>
            <person name="Malakauskas M."/>
        </authorList>
    </citation>
    <scope>NUCLEOTIDE SEQUENCE</scope>
    <source>
        <strain evidence="1">S41</strain>
    </source>
</reference>
<organism evidence="1 2">
    <name type="scientific">Aliarcobacter butzleri</name>
    <dbReference type="NCBI Taxonomy" id="28197"/>
    <lineage>
        <taxon>Bacteria</taxon>
        <taxon>Pseudomonadati</taxon>
        <taxon>Campylobacterota</taxon>
        <taxon>Epsilonproteobacteria</taxon>
        <taxon>Campylobacterales</taxon>
        <taxon>Arcobacteraceae</taxon>
        <taxon>Aliarcobacter</taxon>
    </lineage>
</organism>
<gene>
    <name evidence="1" type="ORF">PJV93_11355</name>
</gene>
<protein>
    <submittedName>
        <fullName evidence="1">Uncharacterized protein</fullName>
    </submittedName>
</protein>
<name>A0AAW7QF43_9BACT</name>
<dbReference type="EMBL" id="JAQJJG010000021">
    <property type="protein sequence ID" value="MDN5124504.1"/>
    <property type="molecule type" value="Genomic_DNA"/>
</dbReference>
<proteinExistence type="predicted"/>
<sequence length="293" mass="32467">MFKFSFKPLLKSILVMFFGFVFTTNAFGTPGAITGNDSFGSAHSIGYWEYHSSTVAKLEVTKNQSDSYFSFRVKKGDRVYVRISLGKEYLNSGVNLQIFDSNQSPKTPVETTVTNFDGLSGFIFQNIDAESDSQTFYIKVNKGSYIGDIVFSVSVNKRIYSNIATFDFTGTASNPGNPNFLNNPSGVDSSVISMDLRNKTTIPNGAIVKSITTAGNISSGKGALIYKISSNQNSSIWYQSTTQMDYNISLNDKLEVKKIWSFKYNQKSAGASNMSKVKATINYEYDITKNNFK</sequence>
<reference evidence="1" key="2">
    <citation type="submission" date="2023-01" db="EMBL/GenBank/DDBJ databases">
        <authorList>
            <person name="Uljanovas D."/>
        </authorList>
    </citation>
    <scope>NUCLEOTIDE SEQUENCE</scope>
    <source>
        <strain evidence="1">S41</strain>
    </source>
</reference>
<comment type="caution">
    <text evidence="1">The sequence shown here is derived from an EMBL/GenBank/DDBJ whole genome shotgun (WGS) entry which is preliminary data.</text>
</comment>